<evidence type="ECO:0000256" key="11">
    <source>
        <dbReference type="ARBA" id="ARBA00023136"/>
    </source>
</evidence>
<reference evidence="14" key="1">
    <citation type="journal article" date="2020" name="Stud. Mycol.">
        <title>101 Dothideomycetes genomes: a test case for predicting lifestyles and emergence of pathogens.</title>
        <authorList>
            <person name="Haridas S."/>
            <person name="Albert R."/>
            <person name="Binder M."/>
            <person name="Bloem J."/>
            <person name="Labutti K."/>
            <person name="Salamov A."/>
            <person name="Andreopoulos B."/>
            <person name="Baker S."/>
            <person name="Barry K."/>
            <person name="Bills G."/>
            <person name="Bluhm B."/>
            <person name="Cannon C."/>
            <person name="Castanera R."/>
            <person name="Culley D."/>
            <person name="Daum C."/>
            <person name="Ezra D."/>
            <person name="Gonzalez J."/>
            <person name="Henrissat B."/>
            <person name="Kuo A."/>
            <person name="Liang C."/>
            <person name="Lipzen A."/>
            <person name="Lutzoni F."/>
            <person name="Magnuson J."/>
            <person name="Mondo S."/>
            <person name="Nolan M."/>
            <person name="Ohm R."/>
            <person name="Pangilinan J."/>
            <person name="Park H.-J."/>
            <person name="Ramirez L."/>
            <person name="Alfaro M."/>
            <person name="Sun H."/>
            <person name="Tritt A."/>
            <person name="Yoshinaga Y."/>
            <person name="Zwiers L.-H."/>
            <person name="Turgeon B."/>
            <person name="Goodwin S."/>
            <person name="Spatafora J."/>
            <person name="Crous P."/>
            <person name="Grigoriev I."/>
        </authorList>
    </citation>
    <scope>NUCLEOTIDE SEQUENCE</scope>
    <source>
        <strain evidence="14">CBS 113389</strain>
    </source>
</reference>
<dbReference type="AlphaFoldDB" id="A0A6A6Q9F3"/>
<dbReference type="GO" id="GO:0000166">
    <property type="term" value="F:nucleotide binding"/>
    <property type="evidence" value="ECO:0007669"/>
    <property type="project" value="UniProtKB-KW"/>
</dbReference>
<evidence type="ECO:0000256" key="2">
    <source>
        <dbReference type="ARBA" id="ARBA00004922"/>
    </source>
</evidence>
<evidence type="ECO:0000256" key="7">
    <source>
        <dbReference type="ARBA" id="ARBA00022692"/>
    </source>
</evidence>
<dbReference type="EC" id="2.4.1.122" evidence="4"/>
<name>A0A6A6Q9F3_9PEZI</name>
<dbReference type="Gene3D" id="3.50.4.10">
    <property type="entry name" value="Hepatocyte Growth Factor"/>
    <property type="match status" value="1"/>
</dbReference>
<keyword evidence="10" id="KW-1133">Transmembrane helix</keyword>
<evidence type="ECO:0000256" key="12">
    <source>
        <dbReference type="SAM" id="SignalP"/>
    </source>
</evidence>
<comment type="subcellular location">
    <subcellularLocation>
        <location evidence="1">Membrane</location>
        <topology evidence="1">Single-pass type II membrane protein</topology>
    </subcellularLocation>
</comment>
<organism evidence="14 15">
    <name type="scientific">Neohortaea acidophila</name>
    <dbReference type="NCBI Taxonomy" id="245834"/>
    <lineage>
        <taxon>Eukaryota</taxon>
        <taxon>Fungi</taxon>
        <taxon>Dikarya</taxon>
        <taxon>Ascomycota</taxon>
        <taxon>Pezizomycotina</taxon>
        <taxon>Dothideomycetes</taxon>
        <taxon>Dothideomycetidae</taxon>
        <taxon>Mycosphaerellales</taxon>
        <taxon>Teratosphaeriaceae</taxon>
        <taxon>Neohortaea</taxon>
    </lineage>
</organism>
<dbReference type="InterPro" id="IPR003378">
    <property type="entry name" value="Fringe-like_glycosylTrfase"/>
</dbReference>
<evidence type="ECO:0000256" key="3">
    <source>
        <dbReference type="ARBA" id="ARBA00006462"/>
    </source>
</evidence>
<keyword evidence="9" id="KW-0735">Signal-anchor</keyword>
<dbReference type="Pfam" id="PF02434">
    <property type="entry name" value="Fringe"/>
    <property type="match status" value="1"/>
</dbReference>
<evidence type="ECO:0000313" key="15">
    <source>
        <dbReference type="Proteomes" id="UP000799767"/>
    </source>
</evidence>
<evidence type="ECO:0000256" key="5">
    <source>
        <dbReference type="ARBA" id="ARBA00022676"/>
    </source>
</evidence>
<keyword evidence="6" id="KW-0808">Transferase</keyword>
<dbReference type="Gene3D" id="3.90.550.50">
    <property type="match status" value="1"/>
</dbReference>
<dbReference type="OrthoDB" id="414175at2759"/>
<sequence length="511" mass="58941">MYMLRLRPHIRNGRFRARPLLSQPALHRALPLLVTLCVVLSLLSLSSCATPQGWCPLRSKSKPPGVLLEPDGPGAYEWDTQSAFDPVRQYGAAVKTPAQLCAAFPTHLLNDIQPVLKTGHALVQARLRTHLRTISACLTNLLIFSDSAETFEGHDIIDVIADLPEHLTRKAKALKAWRNGALAADTATEPEGWGADKFKFLPELTRAWRMRPDMKWYVFFEDDTYVAWDNVFRFLGHFDPDQLLYFGSPTAGNEGTWWANGGPGFILSRGAMRKFLDVDVDPDFGLRRTEEHWAVLNEDCCGDSTLGWALWWSNITIRGVHPMFHSQFAHEVTYKEGYWCQPVMSMHSHGQMTEMADLWTWEWENRELDHPLLYRDLAVSYYDFANLKPRMHWNNAERDSFRAPNKVNAAGRSAHASADDCQQACEAHDNCFQWTYHLRACRFVRSMHYGHREEPGFTDFDRTQGWFYTWGWSDADRHFHAGWNTAKIRQWIANHPCDKARWVKPSTRRVY</sequence>
<keyword evidence="12" id="KW-0732">Signal</keyword>
<evidence type="ECO:0000313" key="14">
    <source>
        <dbReference type="EMBL" id="KAF2488027.1"/>
    </source>
</evidence>
<dbReference type="InterPro" id="IPR026050">
    <property type="entry name" value="C1GALT1/C1GALT1_chp1"/>
</dbReference>
<accession>A0A6A6Q9F3</accession>
<evidence type="ECO:0000256" key="10">
    <source>
        <dbReference type="ARBA" id="ARBA00022989"/>
    </source>
</evidence>
<dbReference type="EMBL" id="MU001631">
    <property type="protein sequence ID" value="KAF2488027.1"/>
    <property type="molecule type" value="Genomic_DNA"/>
</dbReference>
<evidence type="ECO:0000256" key="9">
    <source>
        <dbReference type="ARBA" id="ARBA00022968"/>
    </source>
</evidence>
<evidence type="ECO:0000259" key="13">
    <source>
        <dbReference type="Pfam" id="PF02434"/>
    </source>
</evidence>
<feature type="domain" description="Fringe-like glycosyltransferase" evidence="13">
    <location>
        <begin position="209"/>
        <end position="328"/>
    </location>
</feature>
<gene>
    <name evidence="14" type="ORF">BDY17DRAFT_22814</name>
</gene>
<evidence type="ECO:0000256" key="8">
    <source>
        <dbReference type="ARBA" id="ARBA00022741"/>
    </source>
</evidence>
<keyword evidence="8" id="KW-0547">Nucleotide-binding</keyword>
<feature type="signal peptide" evidence="12">
    <location>
        <begin position="1"/>
        <end position="48"/>
    </location>
</feature>
<protein>
    <recommendedName>
        <fullName evidence="4">N-acetylgalactosaminide beta-1,3-galactosyltransferase</fullName>
        <ecNumber evidence="4">2.4.1.122</ecNumber>
    </recommendedName>
</protein>
<feature type="chain" id="PRO_5025496303" description="N-acetylgalactosaminide beta-1,3-galactosyltransferase" evidence="12">
    <location>
        <begin position="49"/>
        <end position="511"/>
    </location>
</feature>
<comment type="pathway">
    <text evidence="2">Protein modification; protein glycosylation.</text>
</comment>
<dbReference type="GO" id="GO:0016020">
    <property type="term" value="C:membrane"/>
    <property type="evidence" value="ECO:0007669"/>
    <property type="project" value="UniProtKB-SubCell"/>
</dbReference>
<comment type="similarity">
    <text evidence="3">Belongs to the glycosyltransferase 31 family. Beta3-Gal-T subfamily.</text>
</comment>
<dbReference type="PANTHER" id="PTHR23033">
    <property type="entry name" value="BETA1,3-GALACTOSYLTRANSFERASE"/>
    <property type="match status" value="1"/>
</dbReference>
<evidence type="ECO:0000256" key="1">
    <source>
        <dbReference type="ARBA" id="ARBA00004606"/>
    </source>
</evidence>
<dbReference type="GO" id="GO:0016263">
    <property type="term" value="F:glycoprotein-N-acetylgalactosamine 3-beta-galactosyltransferase activity"/>
    <property type="evidence" value="ECO:0007669"/>
    <property type="project" value="UniProtKB-EC"/>
</dbReference>
<dbReference type="GeneID" id="54471174"/>
<keyword evidence="15" id="KW-1185">Reference proteome</keyword>
<keyword evidence="7" id="KW-0812">Transmembrane</keyword>
<evidence type="ECO:0000256" key="6">
    <source>
        <dbReference type="ARBA" id="ARBA00022679"/>
    </source>
</evidence>
<keyword evidence="11" id="KW-0472">Membrane</keyword>
<dbReference type="Proteomes" id="UP000799767">
    <property type="component" value="Unassembled WGS sequence"/>
</dbReference>
<dbReference type="RefSeq" id="XP_033594596.1">
    <property type="nucleotide sequence ID" value="XM_033730172.1"/>
</dbReference>
<dbReference type="PANTHER" id="PTHR23033:SF43">
    <property type="entry name" value="APPLE DOMAIN-CONTAINING PROTEIN"/>
    <property type="match status" value="1"/>
</dbReference>
<keyword evidence="5" id="KW-0328">Glycosyltransferase</keyword>
<proteinExistence type="inferred from homology"/>
<evidence type="ECO:0000256" key="4">
    <source>
        <dbReference type="ARBA" id="ARBA00012557"/>
    </source>
</evidence>